<dbReference type="EMBL" id="CP071868">
    <property type="protein sequence ID" value="QTE29808.1"/>
    <property type="molecule type" value="Genomic_DNA"/>
</dbReference>
<gene>
    <name evidence="2" type="ORF">J4E96_01875</name>
</gene>
<keyword evidence="1" id="KW-0732">Signal</keyword>
<evidence type="ECO:0000313" key="2">
    <source>
        <dbReference type="EMBL" id="QTE29808.1"/>
    </source>
</evidence>
<keyword evidence="3" id="KW-1185">Reference proteome</keyword>
<dbReference type="Proteomes" id="UP000663937">
    <property type="component" value="Chromosome"/>
</dbReference>
<feature type="chain" id="PRO_5035167449" description="DNA modification methylase" evidence="1">
    <location>
        <begin position="27"/>
        <end position="161"/>
    </location>
</feature>
<reference evidence="2" key="1">
    <citation type="submission" date="2021-03" db="EMBL/GenBank/DDBJ databases">
        <title>Pengzhenrongella sicca gen. nov., sp. nov., a new member of suborder Micrococcineae isolated from High-Arctic tundra soil.</title>
        <authorList>
            <person name="Peng F."/>
        </authorList>
    </citation>
    <scope>NUCLEOTIDE SEQUENCE</scope>
    <source>
        <strain evidence="2">LRZ-2</strain>
    </source>
</reference>
<sequence>MATARSSRFAAAAALVLIGVTAGCSAANPITTTRPYAASDGVRLELGSSLTAENLLIITAAEGEPGALIGGLTNRGDAALVVSVAADGAQEATVRVPAGATVLLGTDEDDPLTLDAVAVPPGGVLPVTISTPEGGSEQLSIPVLDGTLTEYATLVPTADPS</sequence>
<feature type="signal peptide" evidence="1">
    <location>
        <begin position="1"/>
        <end position="26"/>
    </location>
</feature>
<dbReference type="RefSeq" id="WP_227424114.1">
    <property type="nucleotide sequence ID" value="NZ_CP071868.1"/>
</dbReference>
<dbReference type="PROSITE" id="PS51257">
    <property type="entry name" value="PROKAR_LIPOPROTEIN"/>
    <property type="match status" value="1"/>
</dbReference>
<dbReference type="AlphaFoldDB" id="A0A8A4ZJN4"/>
<organism evidence="2 3">
    <name type="scientific">Pengzhenrongella sicca</name>
    <dbReference type="NCBI Taxonomy" id="2819238"/>
    <lineage>
        <taxon>Bacteria</taxon>
        <taxon>Bacillati</taxon>
        <taxon>Actinomycetota</taxon>
        <taxon>Actinomycetes</taxon>
        <taxon>Micrococcales</taxon>
        <taxon>Pengzhenrongella</taxon>
    </lineage>
</organism>
<accession>A0A8A4ZJN4</accession>
<protein>
    <recommendedName>
        <fullName evidence="4">DNA modification methylase</fullName>
    </recommendedName>
</protein>
<dbReference type="KEGG" id="psic:J4E96_01875"/>
<evidence type="ECO:0000313" key="3">
    <source>
        <dbReference type="Proteomes" id="UP000663937"/>
    </source>
</evidence>
<name>A0A8A4ZJN4_9MICO</name>
<proteinExistence type="predicted"/>
<evidence type="ECO:0000256" key="1">
    <source>
        <dbReference type="SAM" id="SignalP"/>
    </source>
</evidence>
<evidence type="ECO:0008006" key="4">
    <source>
        <dbReference type="Google" id="ProtNLM"/>
    </source>
</evidence>